<evidence type="ECO:0000313" key="8">
    <source>
        <dbReference type="Proteomes" id="UP000233491"/>
    </source>
</evidence>
<keyword evidence="8" id="KW-1185">Reference proteome</keyword>
<feature type="transmembrane region" description="Helical" evidence="6">
    <location>
        <begin position="38"/>
        <end position="60"/>
    </location>
</feature>
<name>A0A1I4V7X0_9HYPH</name>
<dbReference type="PANTHER" id="PTHR30086">
    <property type="entry name" value="ARGININE EXPORTER PROTEIN ARGO"/>
    <property type="match status" value="1"/>
</dbReference>
<dbReference type="GO" id="GO:0015171">
    <property type="term" value="F:amino acid transmembrane transporter activity"/>
    <property type="evidence" value="ECO:0007669"/>
    <property type="project" value="TreeGrafter"/>
</dbReference>
<feature type="transmembrane region" description="Helical" evidence="6">
    <location>
        <begin position="67"/>
        <end position="87"/>
    </location>
</feature>
<reference evidence="7 8" key="1">
    <citation type="submission" date="2017-12" db="EMBL/GenBank/DDBJ databases">
        <title>Anaerobic carbon monoxide metabolism by Pleomorphomonas carboxyditropha sp. nov., a new mesophilic hydrogenogenic carboxidotroph.</title>
        <authorList>
            <person name="Esquivel-Elizondo S."/>
            <person name="Krajmalnik-Brown R."/>
        </authorList>
    </citation>
    <scope>NUCLEOTIDE SEQUENCE [LARGE SCALE GENOMIC DNA]</scope>
    <source>
        <strain evidence="7 8">R5-392</strain>
    </source>
</reference>
<dbReference type="GO" id="GO:0005886">
    <property type="term" value="C:plasma membrane"/>
    <property type="evidence" value="ECO:0007669"/>
    <property type="project" value="UniProtKB-SubCell"/>
</dbReference>
<comment type="subcellular location">
    <subcellularLocation>
        <location evidence="1">Cell membrane</location>
        <topology evidence="1">Multi-pass membrane protein</topology>
    </subcellularLocation>
</comment>
<organism evidence="7 8">
    <name type="scientific">Pleomorphomonas diazotrophica</name>
    <dbReference type="NCBI Taxonomy" id="1166257"/>
    <lineage>
        <taxon>Bacteria</taxon>
        <taxon>Pseudomonadati</taxon>
        <taxon>Pseudomonadota</taxon>
        <taxon>Alphaproteobacteria</taxon>
        <taxon>Hyphomicrobiales</taxon>
        <taxon>Pleomorphomonadaceae</taxon>
        <taxon>Pleomorphomonas</taxon>
    </lineage>
</organism>
<keyword evidence="5 6" id="KW-0472">Membrane</keyword>
<evidence type="ECO:0000256" key="2">
    <source>
        <dbReference type="ARBA" id="ARBA00022475"/>
    </source>
</evidence>
<evidence type="ECO:0000256" key="4">
    <source>
        <dbReference type="ARBA" id="ARBA00022989"/>
    </source>
</evidence>
<dbReference type="RefSeq" id="WP_101291182.1">
    <property type="nucleotide sequence ID" value="NZ_FOUQ01000010.1"/>
</dbReference>
<keyword evidence="2" id="KW-1003">Cell membrane</keyword>
<evidence type="ECO:0000256" key="5">
    <source>
        <dbReference type="ARBA" id="ARBA00023136"/>
    </source>
</evidence>
<dbReference type="Proteomes" id="UP000233491">
    <property type="component" value="Unassembled WGS sequence"/>
</dbReference>
<evidence type="ECO:0000256" key="1">
    <source>
        <dbReference type="ARBA" id="ARBA00004651"/>
    </source>
</evidence>
<evidence type="ECO:0000256" key="6">
    <source>
        <dbReference type="SAM" id="Phobius"/>
    </source>
</evidence>
<feature type="transmembrane region" description="Helical" evidence="6">
    <location>
        <begin position="160"/>
        <end position="179"/>
    </location>
</feature>
<feature type="transmembrane region" description="Helical" evidence="6">
    <location>
        <begin position="128"/>
        <end position="153"/>
    </location>
</feature>
<accession>A0A1I4V7X0</accession>
<evidence type="ECO:0000256" key="3">
    <source>
        <dbReference type="ARBA" id="ARBA00022692"/>
    </source>
</evidence>
<dbReference type="EMBL" id="PJNW01000019">
    <property type="protein sequence ID" value="PKR87371.1"/>
    <property type="molecule type" value="Genomic_DNA"/>
</dbReference>
<evidence type="ECO:0000313" key="7">
    <source>
        <dbReference type="EMBL" id="PKR87371.1"/>
    </source>
</evidence>
<dbReference type="OrthoDB" id="9807053at2"/>
<keyword evidence="4 6" id="KW-1133">Transmembrane helix</keyword>
<dbReference type="PANTHER" id="PTHR30086:SF19">
    <property type="entry name" value="THREONINE EFFLUX PROTEIN"/>
    <property type="match status" value="1"/>
</dbReference>
<comment type="caution">
    <text evidence="7">The sequence shown here is derived from an EMBL/GenBank/DDBJ whole genome shotgun (WGS) entry which is preliminary data.</text>
</comment>
<dbReference type="InterPro" id="IPR001123">
    <property type="entry name" value="LeuE-type"/>
</dbReference>
<gene>
    <name evidence="7" type="ORF">CXZ10_20200</name>
</gene>
<keyword evidence="3 6" id="KW-0812">Transmembrane</keyword>
<sequence length="205" mass="21101">MITLLASIAVIHLLAVASPGPTLMVVMSQSVAGSRRSGFLVVVGVVAATLVWSSVTAAGLGGVVARFGWLYFGLKLVGAAYLAWLAWGLLKGVFQRKAVGLDTSRPVLSGAGALRAGFLTTIANPKVVAYYASLFGVMIPAGAGGAVFAGAVLTAALVSALWWSAVVLLFGLPAVRNVYARARRWMDAAMGALLLALAGRLLFGR</sequence>
<protein>
    <submittedName>
        <fullName evidence="7">Threonine export protein RhtC</fullName>
    </submittedName>
</protein>
<dbReference type="Pfam" id="PF01810">
    <property type="entry name" value="LysE"/>
    <property type="match status" value="1"/>
</dbReference>
<proteinExistence type="predicted"/>
<dbReference type="AlphaFoldDB" id="A0A1I4V7X0"/>